<evidence type="ECO:0000313" key="3">
    <source>
        <dbReference type="Proteomes" id="UP000606499"/>
    </source>
</evidence>
<dbReference type="RefSeq" id="WP_054327451.1">
    <property type="nucleotide sequence ID" value="NZ_JACOPL010000002.1"/>
</dbReference>
<organism evidence="2 3">
    <name type="scientific">Agathobaculum faecis</name>
    <dbReference type="NCBI Taxonomy" id="2763013"/>
    <lineage>
        <taxon>Bacteria</taxon>
        <taxon>Bacillati</taxon>
        <taxon>Bacillota</taxon>
        <taxon>Clostridia</taxon>
        <taxon>Eubacteriales</taxon>
        <taxon>Butyricicoccaceae</taxon>
        <taxon>Agathobaculum</taxon>
    </lineage>
</organism>
<gene>
    <name evidence="2" type="ORF">H8S45_03270</name>
</gene>
<comment type="caution">
    <text evidence="2">The sequence shown here is derived from an EMBL/GenBank/DDBJ whole genome shotgun (WGS) entry which is preliminary data.</text>
</comment>
<reference evidence="2" key="1">
    <citation type="submission" date="2020-08" db="EMBL/GenBank/DDBJ databases">
        <title>Genome public.</title>
        <authorList>
            <person name="Liu C."/>
            <person name="Sun Q."/>
        </authorList>
    </citation>
    <scope>NUCLEOTIDE SEQUENCE</scope>
    <source>
        <strain evidence="2">NSJ-28</strain>
    </source>
</reference>
<protein>
    <submittedName>
        <fullName evidence="2">Uncharacterized protein</fullName>
    </submittedName>
</protein>
<evidence type="ECO:0000256" key="1">
    <source>
        <dbReference type="SAM" id="Phobius"/>
    </source>
</evidence>
<dbReference type="Proteomes" id="UP000606499">
    <property type="component" value="Unassembled WGS sequence"/>
</dbReference>
<keyword evidence="1" id="KW-0812">Transmembrane</keyword>
<dbReference type="AlphaFoldDB" id="A0A923LV32"/>
<keyword evidence="1" id="KW-0472">Membrane</keyword>
<feature type="transmembrane region" description="Helical" evidence="1">
    <location>
        <begin position="7"/>
        <end position="27"/>
    </location>
</feature>
<proteinExistence type="predicted"/>
<name>A0A923LV32_9FIRM</name>
<feature type="transmembrane region" description="Helical" evidence="1">
    <location>
        <begin position="39"/>
        <end position="61"/>
    </location>
</feature>
<keyword evidence="1" id="KW-1133">Transmembrane helix</keyword>
<dbReference type="EMBL" id="JACOPL010000002">
    <property type="protein sequence ID" value="MBC5724492.1"/>
    <property type="molecule type" value="Genomic_DNA"/>
</dbReference>
<accession>A0A923LV32</accession>
<feature type="transmembrane region" description="Helical" evidence="1">
    <location>
        <begin position="89"/>
        <end position="109"/>
    </location>
</feature>
<keyword evidence="3" id="KW-1185">Reference proteome</keyword>
<sequence>MKDFVRFGVILNRMASMTGWVLCLALLRDPRERSAVGFVLLLGWTFLQTIGVLGFAARWLLGRLDESEEKVWGTADKLRAHLGERKAKGVYAAIYAAMLAVKLALPVGLNQI</sequence>
<evidence type="ECO:0000313" key="2">
    <source>
        <dbReference type="EMBL" id="MBC5724492.1"/>
    </source>
</evidence>